<reference evidence="2" key="1">
    <citation type="submission" date="2023-03" db="EMBL/GenBank/DDBJ databases">
        <title>Actinorhabdospora filicis NBRC 111898.</title>
        <authorList>
            <person name="Ichikawa N."/>
            <person name="Sato H."/>
            <person name="Tonouchi N."/>
        </authorList>
    </citation>
    <scope>NUCLEOTIDE SEQUENCE</scope>
    <source>
        <strain evidence="2">NBRC 111898</strain>
    </source>
</reference>
<dbReference type="GO" id="GO:0003677">
    <property type="term" value="F:DNA binding"/>
    <property type="evidence" value="ECO:0007669"/>
    <property type="project" value="InterPro"/>
</dbReference>
<dbReference type="Proteomes" id="UP001165079">
    <property type="component" value="Unassembled WGS sequence"/>
</dbReference>
<dbReference type="SMART" id="SM00028">
    <property type="entry name" value="TPR"/>
    <property type="match status" value="3"/>
</dbReference>
<dbReference type="CDD" id="cd00093">
    <property type="entry name" value="HTH_XRE"/>
    <property type="match status" value="1"/>
</dbReference>
<dbReference type="EMBL" id="BSTX01000002">
    <property type="protein sequence ID" value="GLZ78475.1"/>
    <property type="molecule type" value="Genomic_DNA"/>
</dbReference>
<dbReference type="SMART" id="SM00530">
    <property type="entry name" value="HTH_XRE"/>
    <property type="match status" value="1"/>
</dbReference>
<feature type="domain" description="HTH cro/C1-type" evidence="1">
    <location>
        <begin position="17"/>
        <end position="70"/>
    </location>
</feature>
<dbReference type="AlphaFoldDB" id="A0A9W6SK32"/>
<comment type="caution">
    <text evidence="2">The sequence shown here is derived from an EMBL/GenBank/DDBJ whole genome shotgun (WGS) entry which is preliminary data.</text>
</comment>
<gene>
    <name evidence="2" type="ORF">Afil01_32820</name>
</gene>
<name>A0A9W6SK32_9ACTN</name>
<sequence length="447" mass="47344">MPHAGPLVPDEHAGRRVKDLRLAAGRSQADLTGPGMSAGYLSMIENGTRTPSTAALRLLAGELGTTPEYLATGAATDDIEPERRIAFAEIALRNGSAGEALAEFDAVLTDCPPRLRPRALLGRANANEALHRLTDAIADFTELRQAAEPGSIAWAERSVDLARTLTDDGDRAAAIEFAEEALAAFEDLGLPWHESAIRLGVTLAGLLRFRDLNRAVRLIERLIRIADQLGSPLARGSAYWNASIFAHMSGRTADSLNLAERAIAMFGETDHAVSLATLRGVYGQFLAYADADRAEEALAILRAAIGELRDLGAPLAALAQAECNYAEAAMHAGHVDEALTLARRLVAGVAGEGTRRELAARLNLAEAIYVAGAEGAAEELAKATAILASGGDSRGDESAAWQRIAALNERLGDATAALDAYRRALSATGRRVPPELPRARSRMEGRA</sequence>
<organism evidence="2 3">
    <name type="scientific">Actinorhabdospora filicis</name>
    <dbReference type="NCBI Taxonomy" id="1785913"/>
    <lineage>
        <taxon>Bacteria</taxon>
        <taxon>Bacillati</taxon>
        <taxon>Actinomycetota</taxon>
        <taxon>Actinomycetes</taxon>
        <taxon>Micromonosporales</taxon>
        <taxon>Micromonosporaceae</taxon>
        <taxon>Actinorhabdospora</taxon>
    </lineage>
</organism>
<dbReference type="Pfam" id="PF01381">
    <property type="entry name" value="HTH_3"/>
    <property type="match status" value="1"/>
</dbReference>
<dbReference type="Gene3D" id="1.10.260.40">
    <property type="entry name" value="lambda repressor-like DNA-binding domains"/>
    <property type="match status" value="1"/>
</dbReference>
<proteinExistence type="predicted"/>
<dbReference type="Gene3D" id="1.25.40.10">
    <property type="entry name" value="Tetratricopeptide repeat domain"/>
    <property type="match status" value="2"/>
</dbReference>
<dbReference type="InterPro" id="IPR011990">
    <property type="entry name" value="TPR-like_helical_dom_sf"/>
</dbReference>
<keyword evidence="3" id="KW-1185">Reference proteome</keyword>
<dbReference type="InterPro" id="IPR019734">
    <property type="entry name" value="TPR_rpt"/>
</dbReference>
<dbReference type="PROSITE" id="PS50943">
    <property type="entry name" value="HTH_CROC1"/>
    <property type="match status" value="1"/>
</dbReference>
<dbReference type="SUPFAM" id="SSF48452">
    <property type="entry name" value="TPR-like"/>
    <property type="match status" value="2"/>
</dbReference>
<protein>
    <recommendedName>
        <fullName evidence="1">HTH cro/C1-type domain-containing protein</fullName>
    </recommendedName>
</protein>
<dbReference type="InterPro" id="IPR010982">
    <property type="entry name" value="Lambda_DNA-bd_dom_sf"/>
</dbReference>
<evidence type="ECO:0000313" key="2">
    <source>
        <dbReference type="EMBL" id="GLZ78475.1"/>
    </source>
</evidence>
<accession>A0A9W6SK32</accession>
<evidence type="ECO:0000259" key="1">
    <source>
        <dbReference type="PROSITE" id="PS50943"/>
    </source>
</evidence>
<dbReference type="InterPro" id="IPR001387">
    <property type="entry name" value="Cro/C1-type_HTH"/>
</dbReference>
<dbReference type="RefSeq" id="WP_285663627.1">
    <property type="nucleotide sequence ID" value="NZ_BSTX01000002.1"/>
</dbReference>
<evidence type="ECO:0000313" key="3">
    <source>
        <dbReference type="Proteomes" id="UP001165079"/>
    </source>
</evidence>
<dbReference type="SUPFAM" id="SSF47413">
    <property type="entry name" value="lambda repressor-like DNA-binding domains"/>
    <property type="match status" value="1"/>
</dbReference>